<organism evidence="2">
    <name type="scientific">mine drainage metagenome</name>
    <dbReference type="NCBI Taxonomy" id="410659"/>
    <lineage>
        <taxon>unclassified sequences</taxon>
        <taxon>metagenomes</taxon>
        <taxon>ecological metagenomes</taxon>
    </lineage>
</organism>
<dbReference type="Gene3D" id="3.40.50.620">
    <property type="entry name" value="HUPs"/>
    <property type="match status" value="1"/>
</dbReference>
<proteinExistence type="predicted"/>
<feature type="non-terminal residue" evidence="2">
    <location>
        <position position="126"/>
    </location>
</feature>
<name>T1BXC6_9ZZZZ</name>
<dbReference type="EMBL" id="AUZY01001559">
    <property type="protein sequence ID" value="EQD74547.1"/>
    <property type="molecule type" value="Genomic_DNA"/>
</dbReference>
<reference evidence="2" key="2">
    <citation type="journal article" date="2014" name="ISME J.">
        <title>Microbial stratification in low pH oxic and suboxic macroscopic growths along an acid mine drainage.</title>
        <authorList>
            <person name="Mendez-Garcia C."/>
            <person name="Mesa V."/>
            <person name="Sprenger R.R."/>
            <person name="Richter M."/>
            <person name="Diez M.S."/>
            <person name="Solano J."/>
            <person name="Bargiela R."/>
            <person name="Golyshina O.V."/>
            <person name="Manteca A."/>
            <person name="Ramos J.L."/>
            <person name="Gallego J.R."/>
            <person name="Llorente I."/>
            <person name="Martins Dos Santos V.A."/>
            <person name="Jensen O.N."/>
            <person name="Pelaez A.I."/>
            <person name="Sanchez J."/>
            <person name="Ferrer M."/>
        </authorList>
    </citation>
    <scope>NUCLEOTIDE SEQUENCE</scope>
</reference>
<dbReference type="SUPFAM" id="SSF52402">
    <property type="entry name" value="Adenine nucleotide alpha hydrolases-like"/>
    <property type="match status" value="1"/>
</dbReference>
<evidence type="ECO:0000313" key="2">
    <source>
        <dbReference type="EMBL" id="EQD74547.1"/>
    </source>
</evidence>
<feature type="domain" description="Diphthamide synthase" evidence="1">
    <location>
        <begin position="8"/>
        <end position="119"/>
    </location>
</feature>
<dbReference type="InterPro" id="IPR002761">
    <property type="entry name" value="Diphthami_syn_dom"/>
</dbReference>
<protein>
    <recommendedName>
        <fullName evidence="1">Diphthamide synthase domain-containing protein</fullName>
    </recommendedName>
</protein>
<dbReference type="AlphaFoldDB" id="T1BXC6"/>
<gene>
    <name evidence="2" type="ORF">B1B_02609</name>
</gene>
<evidence type="ECO:0000259" key="1">
    <source>
        <dbReference type="Pfam" id="PF01902"/>
    </source>
</evidence>
<dbReference type="Pfam" id="PF01902">
    <property type="entry name" value="Diphthami_syn_2"/>
    <property type="match status" value="1"/>
</dbReference>
<accession>T1BXC6</accession>
<reference evidence="2" key="1">
    <citation type="submission" date="2013-08" db="EMBL/GenBank/DDBJ databases">
        <authorList>
            <person name="Mendez C."/>
            <person name="Richter M."/>
            <person name="Ferrer M."/>
            <person name="Sanchez J."/>
        </authorList>
    </citation>
    <scope>NUCLEOTIDE SEQUENCE</scope>
</reference>
<sequence>MTDVKKRKAAMSWSSGKDSSMALYSALKSGKLNIATLLTTVNSDFRRITMHGVREDLLQKQADACGLHTLKVEIPKNSNNEIYENAMKRAIDALKKQEVECIIFGDIFLEDVKEYRIRMMKGTGIE</sequence>
<dbReference type="InterPro" id="IPR014729">
    <property type="entry name" value="Rossmann-like_a/b/a_fold"/>
</dbReference>
<comment type="caution">
    <text evidence="2">The sequence shown here is derived from an EMBL/GenBank/DDBJ whole genome shotgun (WGS) entry which is preliminary data.</text>
</comment>